<evidence type="ECO:0000259" key="1">
    <source>
        <dbReference type="PROSITE" id="PS50011"/>
    </source>
</evidence>
<feature type="domain" description="Protein kinase" evidence="1">
    <location>
        <begin position="34"/>
        <end position="316"/>
    </location>
</feature>
<dbReference type="AlphaFoldDB" id="A0A5S6QYD4"/>
<dbReference type="InterPro" id="IPR000719">
    <property type="entry name" value="Prot_kinase_dom"/>
</dbReference>
<evidence type="ECO:0000313" key="3">
    <source>
        <dbReference type="WBParaSite" id="TMUE_3000012401.1"/>
    </source>
</evidence>
<dbReference type="PROSITE" id="PS50011">
    <property type="entry name" value="PROTEIN_KINASE_DOM"/>
    <property type="match status" value="1"/>
</dbReference>
<dbReference type="STRING" id="70415.A0A5S6QYD4"/>
<evidence type="ECO:0000313" key="2">
    <source>
        <dbReference type="Proteomes" id="UP000046395"/>
    </source>
</evidence>
<dbReference type="Pfam" id="PF00069">
    <property type="entry name" value="Pkinase"/>
    <property type="match status" value="1"/>
</dbReference>
<dbReference type="WBParaSite" id="TMUE_3000012401.1">
    <property type="protein sequence ID" value="TMUE_3000012401.1"/>
    <property type="gene ID" value="WBGene00293749"/>
</dbReference>
<dbReference type="SMART" id="SM00220">
    <property type="entry name" value="S_TKc"/>
    <property type="match status" value="1"/>
</dbReference>
<proteinExistence type="predicted"/>
<reference evidence="3" key="1">
    <citation type="submission" date="2019-12" db="UniProtKB">
        <authorList>
            <consortium name="WormBaseParasite"/>
        </authorList>
    </citation>
    <scope>IDENTIFICATION</scope>
</reference>
<dbReference type="SUPFAM" id="SSF56112">
    <property type="entry name" value="Protein kinase-like (PK-like)"/>
    <property type="match status" value="1"/>
</dbReference>
<dbReference type="InterPro" id="IPR011009">
    <property type="entry name" value="Kinase-like_dom_sf"/>
</dbReference>
<protein>
    <submittedName>
        <fullName evidence="3">Protein kinase domain-containing protein</fullName>
    </submittedName>
</protein>
<accession>A0A5S6QYD4</accession>
<dbReference type="InterPro" id="IPR050235">
    <property type="entry name" value="CK1_Ser-Thr_kinase"/>
</dbReference>
<name>A0A5S6QYD4_TRIMR</name>
<dbReference type="GO" id="GO:0004672">
    <property type="term" value="F:protein kinase activity"/>
    <property type="evidence" value="ECO:0007669"/>
    <property type="project" value="InterPro"/>
</dbReference>
<keyword evidence="2" id="KW-1185">Reference proteome</keyword>
<sequence length="345" mass="39080">MSALCNGRERKKRMDKAMKKFSPFIVKELVKNTWRIEEEISSGAFGAVYKARDVTTRNYVAIKASKTVDTSVRTHIGWEEKVYERMKDSRHCANMISCSIDTVPHFLVLELLGPSLNYLIKGLKGTVFSNGVAAAIIRQCLNAVKDLHNACFIHRDIKPGNFAIGTGSNKSTIYIIDFGLCRKYCHRKESPFGERINVGFCGTPRYASTRAFLKKDLCRADDLISLFYMAYEMIVGELPWKRKLDKHGILSMKLRISPVVMAKQLDANFQLFAEHLMSLSYVSEPDYDMIQELLLNVMQEDNVNESTPFGWEHLLTKAEGNQDGKNDQGLLCDEANVHCAKNSLT</sequence>
<organism evidence="2 3">
    <name type="scientific">Trichuris muris</name>
    <name type="common">Mouse whipworm</name>
    <dbReference type="NCBI Taxonomy" id="70415"/>
    <lineage>
        <taxon>Eukaryota</taxon>
        <taxon>Metazoa</taxon>
        <taxon>Ecdysozoa</taxon>
        <taxon>Nematoda</taxon>
        <taxon>Enoplea</taxon>
        <taxon>Dorylaimia</taxon>
        <taxon>Trichinellida</taxon>
        <taxon>Trichuridae</taxon>
        <taxon>Trichuris</taxon>
    </lineage>
</organism>
<dbReference type="Proteomes" id="UP000046395">
    <property type="component" value="Unassembled WGS sequence"/>
</dbReference>
<dbReference type="GO" id="GO:0005524">
    <property type="term" value="F:ATP binding"/>
    <property type="evidence" value="ECO:0007669"/>
    <property type="project" value="InterPro"/>
</dbReference>
<dbReference type="Gene3D" id="1.10.510.10">
    <property type="entry name" value="Transferase(Phosphotransferase) domain 1"/>
    <property type="match status" value="1"/>
</dbReference>
<dbReference type="PANTHER" id="PTHR11909">
    <property type="entry name" value="CASEIN KINASE-RELATED"/>
    <property type="match status" value="1"/>
</dbReference>